<keyword evidence="4" id="KW-1185">Reference proteome</keyword>
<dbReference type="InterPro" id="IPR036691">
    <property type="entry name" value="Endo/exonu/phosph_ase_sf"/>
</dbReference>
<dbReference type="Gene3D" id="3.60.10.10">
    <property type="entry name" value="Endonuclease/exonuclease/phosphatase"/>
    <property type="match status" value="2"/>
</dbReference>
<feature type="compositionally biased region" description="Pro residues" evidence="1">
    <location>
        <begin position="204"/>
        <end position="227"/>
    </location>
</feature>
<feature type="region of interest" description="Disordered" evidence="1">
    <location>
        <begin position="487"/>
        <end position="514"/>
    </location>
</feature>
<feature type="compositionally biased region" description="Polar residues" evidence="1">
    <location>
        <begin position="694"/>
        <end position="706"/>
    </location>
</feature>
<evidence type="ECO:0000313" key="4">
    <source>
        <dbReference type="Proteomes" id="UP000257109"/>
    </source>
</evidence>
<feature type="region of interest" description="Disordered" evidence="1">
    <location>
        <begin position="619"/>
        <end position="639"/>
    </location>
</feature>
<feature type="compositionally biased region" description="Polar residues" evidence="1">
    <location>
        <begin position="111"/>
        <end position="125"/>
    </location>
</feature>
<dbReference type="Proteomes" id="UP000257109">
    <property type="component" value="Unassembled WGS sequence"/>
</dbReference>
<feature type="compositionally biased region" description="Polar residues" evidence="1">
    <location>
        <begin position="492"/>
        <end position="508"/>
    </location>
</feature>
<dbReference type="GO" id="GO:0000175">
    <property type="term" value="F:3'-5'-RNA exonuclease activity"/>
    <property type="evidence" value="ECO:0007669"/>
    <property type="project" value="TreeGrafter"/>
</dbReference>
<dbReference type="PANTHER" id="PTHR12121:SF85">
    <property type="entry name" value="CARBON CATABOLITE REPRESSOR PROTEIN 4 HOMOLOG 6"/>
    <property type="match status" value="1"/>
</dbReference>
<feature type="compositionally biased region" description="Low complexity" evidence="1">
    <location>
        <begin position="192"/>
        <end position="203"/>
    </location>
</feature>
<feature type="region of interest" description="Disordered" evidence="1">
    <location>
        <begin position="694"/>
        <end position="734"/>
    </location>
</feature>
<name>A0A371HNV3_MUCPR</name>
<protein>
    <submittedName>
        <fullName evidence="3">Carbon catabolite repressor protein 4-like 6</fullName>
    </submittedName>
</protein>
<sequence length="976" mass="109187">TSTRHLIKRARTRQLICSRPVALIRTRSVLSVSPPTMRRTPPTIHFFAATDTTAATATATSMSSRPPHRGRGRGFSGRPYSGGRGQFISGDAHLQSVRDANLGLRKGESGSFANQTPHHQNSSYNPRPRPPPPPHHHRPQFHPSPLQFRSSPPQFRSSPPQFRSSPPQFQPSPPHFRPSSPQFRPSPPHFRPSPQQFRLSPQHFGPPPQQFRPPPPSEHQPAFRPPPPFRPPDYRDWELALTPPPPPHCGNLLTFMLCDCYFERFKVLSYNILADYLALDHRSNLYFHIPPYILDWQWRKRRIIFELGLWSTDIMCLQEVDRFPELAEELKLKGYSGIWKMRTGNPVDGCAIFWQKSRFNLLYEESIEFNKLGLRDNVAQLCVLEFINRNGSLPISLTGSSKVVVCNIHVLYNPKRGEIKLGQVRVLLDKAKAVSKLWNDAPVVICGDFNCTPKSPLYNFISEQKLDLSGIDRDKVSGQASAIIRPPMHYGPNSSEISANSSVQATSTEGDKKVIEQNSSQLDTRDLDNKCDTLDNQCPQTVLDMSVKSCMVVECGMESDAYAGKDTQETAIDHSKIFCEVGCIKEPDPSYSDGRLHIDHVNGEIHDITPVTSSAPEAVHSDTTRMGSNEQIPDAVPTSNKELLSKKSNLHVPEGNKLVEFGHSPTSLQEDDQSSRLRIDHESIDLDNVEISSTKPCSQTSVSNSFEVPRTQCGDSPSHEEIANDQNNSSSTSYLVDKSHQLSNINFPLDEKEKSIFDEIDKTIIGGDNIDENDSSFISALHNAEGVALDLGPSMKSDLEKSYQSEELDSASNNLLLPVESNEVEDDLSPSQISKFIDAEQATYNPSLWTPMEIKTATGNAECTFLEHPLLLRSTYTEAMDCSGTRDPHGEPLVTSYNRRFSGTVDYIWRTEGLQTTGVLAPMSKHAMEWTPGFPTKKWGSDHIALVTELAFLKDGTDISTNMEYLLKFRVVICPE</sequence>
<dbReference type="InterPro" id="IPR050410">
    <property type="entry name" value="CCR4/nocturin_mRNA_transcr"/>
</dbReference>
<dbReference type="OrthoDB" id="428734at2759"/>
<evidence type="ECO:0000259" key="2">
    <source>
        <dbReference type="Pfam" id="PF03372"/>
    </source>
</evidence>
<dbReference type="PRINTS" id="PR01217">
    <property type="entry name" value="PRICHEXTENSN"/>
</dbReference>
<proteinExistence type="predicted"/>
<dbReference type="PANTHER" id="PTHR12121">
    <property type="entry name" value="CARBON CATABOLITE REPRESSOR PROTEIN 4"/>
    <property type="match status" value="1"/>
</dbReference>
<dbReference type="Pfam" id="PF03372">
    <property type="entry name" value="Exo_endo_phos"/>
    <property type="match status" value="1"/>
</dbReference>
<evidence type="ECO:0000313" key="3">
    <source>
        <dbReference type="EMBL" id="RDY04488.1"/>
    </source>
</evidence>
<reference evidence="3" key="1">
    <citation type="submission" date="2018-05" db="EMBL/GenBank/DDBJ databases">
        <title>Draft genome of Mucuna pruriens seed.</title>
        <authorList>
            <person name="Nnadi N.E."/>
            <person name="Vos R."/>
            <person name="Hasami M.H."/>
            <person name="Devisetty U.K."/>
            <person name="Aguiy J.C."/>
        </authorList>
    </citation>
    <scope>NUCLEOTIDE SEQUENCE [LARGE SCALE GENOMIC DNA]</scope>
    <source>
        <strain evidence="3">JCA_2017</strain>
    </source>
</reference>
<feature type="compositionally biased region" description="Low complexity" evidence="1">
    <location>
        <begin position="56"/>
        <end position="65"/>
    </location>
</feature>
<feature type="region of interest" description="Disordered" evidence="1">
    <location>
        <begin position="56"/>
        <end position="88"/>
    </location>
</feature>
<dbReference type="InterPro" id="IPR005135">
    <property type="entry name" value="Endo/exonuclease/phosphatase"/>
</dbReference>
<dbReference type="EMBL" id="QJKJ01002070">
    <property type="protein sequence ID" value="RDY04488.1"/>
    <property type="molecule type" value="Genomic_DNA"/>
</dbReference>
<feature type="non-terminal residue" evidence="3">
    <location>
        <position position="976"/>
    </location>
</feature>
<evidence type="ECO:0000256" key="1">
    <source>
        <dbReference type="SAM" id="MobiDB-lite"/>
    </source>
</evidence>
<feature type="compositionally biased region" description="Polar residues" evidence="1">
    <location>
        <begin position="724"/>
        <end position="734"/>
    </location>
</feature>
<feature type="non-terminal residue" evidence="3">
    <location>
        <position position="1"/>
    </location>
</feature>
<feature type="region of interest" description="Disordered" evidence="1">
    <location>
        <begin position="105"/>
        <end position="227"/>
    </location>
</feature>
<feature type="compositionally biased region" description="Polar residues" evidence="1">
    <location>
        <begin position="624"/>
        <end position="639"/>
    </location>
</feature>
<feature type="domain" description="Endonuclease/exonuclease/phosphatase" evidence="2">
    <location>
        <begin position="311"/>
        <end position="474"/>
    </location>
</feature>
<gene>
    <name evidence="3" type="primary">CCR4-6</name>
    <name evidence="3" type="ORF">CR513_11799</name>
</gene>
<organism evidence="3 4">
    <name type="scientific">Mucuna pruriens</name>
    <name type="common">Velvet bean</name>
    <name type="synonym">Dolichos pruriens</name>
    <dbReference type="NCBI Taxonomy" id="157652"/>
    <lineage>
        <taxon>Eukaryota</taxon>
        <taxon>Viridiplantae</taxon>
        <taxon>Streptophyta</taxon>
        <taxon>Embryophyta</taxon>
        <taxon>Tracheophyta</taxon>
        <taxon>Spermatophyta</taxon>
        <taxon>Magnoliopsida</taxon>
        <taxon>eudicotyledons</taxon>
        <taxon>Gunneridae</taxon>
        <taxon>Pentapetalae</taxon>
        <taxon>rosids</taxon>
        <taxon>fabids</taxon>
        <taxon>Fabales</taxon>
        <taxon>Fabaceae</taxon>
        <taxon>Papilionoideae</taxon>
        <taxon>50 kb inversion clade</taxon>
        <taxon>NPAAA clade</taxon>
        <taxon>indigoferoid/millettioid clade</taxon>
        <taxon>Phaseoleae</taxon>
        <taxon>Mucuna</taxon>
    </lineage>
</organism>
<accession>A0A371HNV3</accession>
<comment type="caution">
    <text evidence="3">The sequence shown here is derived from an EMBL/GenBank/DDBJ whole genome shotgun (WGS) entry which is preliminary data.</text>
</comment>
<feature type="compositionally biased region" description="Low complexity" evidence="1">
    <location>
        <begin position="147"/>
        <end position="167"/>
    </location>
</feature>
<dbReference type="SUPFAM" id="SSF56219">
    <property type="entry name" value="DNase I-like"/>
    <property type="match status" value="1"/>
</dbReference>
<dbReference type="AlphaFoldDB" id="A0A371HNV3"/>